<dbReference type="InterPro" id="IPR036640">
    <property type="entry name" value="ABC1_TM_sf"/>
</dbReference>
<dbReference type="Pfam" id="PF00664">
    <property type="entry name" value="ABC_membrane"/>
    <property type="match status" value="1"/>
</dbReference>
<dbReference type="InterPro" id="IPR039421">
    <property type="entry name" value="Type_1_exporter"/>
</dbReference>
<organism evidence="7 8">
    <name type="scientific">Lactobacillus xylocopicola</name>
    <dbReference type="NCBI Taxonomy" id="2976676"/>
    <lineage>
        <taxon>Bacteria</taxon>
        <taxon>Bacillati</taxon>
        <taxon>Bacillota</taxon>
        <taxon>Bacilli</taxon>
        <taxon>Lactobacillales</taxon>
        <taxon>Lactobacillaceae</taxon>
        <taxon>Lactobacillus</taxon>
    </lineage>
</organism>
<evidence type="ECO:0000259" key="6">
    <source>
        <dbReference type="PROSITE" id="PS50929"/>
    </source>
</evidence>
<evidence type="ECO:0000256" key="5">
    <source>
        <dbReference type="SAM" id="Phobius"/>
    </source>
</evidence>
<accession>A0ABM8BI70</accession>
<feature type="transmembrane region" description="Helical" evidence="5">
    <location>
        <begin position="124"/>
        <end position="143"/>
    </location>
</feature>
<dbReference type="InterPro" id="IPR027417">
    <property type="entry name" value="P-loop_NTPase"/>
</dbReference>
<dbReference type="InterPro" id="IPR025662">
    <property type="entry name" value="Sigma_54_int_dom_ATP-bd_1"/>
</dbReference>
<feature type="transmembrane region" description="Helical" evidence="5">
    <location>
        <begin position="262"/>
        <end position="287"/>
    </location>
</feature>
<dbReference type="PROSITE" id="PS50929">
    <property type="entry name" value="ABC_TM1F"/>
    <property type="match status" value="1"/>
</dbReference>
<evidence type="ECO:0000256" key="2">
    <source>
        <dbReference type="ARBA" id="ARBA00022692"/>
    </source>
</evidence>
<reference evidence="7 8" key="1">
    <citation type="journal article" date="2023" name="Microbiol. Spectr.">
        <title>Symbiosis of Carpenter Bees with Uncharacterized Lactic Acid Bacteria Showing NAD Auxotrophy.</title>
        <authorList>
            <person name="Kawasaki S."/>
            <person name="Ozawa K."/>
            <person name="Mori T."/>
            <person name="Yamamoto A."/>
            <person name="Ito M."/>
            <person name="Ohkuma M."/>
            <person name="Sakamoto M."/>
            <person name="Matsutani M."/>
        </authorList>
    </citation>
    <scope>NUCLEOTIDE SEQUENCE [LARGE SCALE GENOMIC DNA]</scope>
    <source>
        <strain evidence="7 8">Kim32-2</strain>
    </source>
</reference>
<proteinExistence type="predicted"/>
<sequence length="417" mass="46107">MSIKDYYKQSPLRFILMIVNDILIYALLIVSTAVVMMEMTAIQQCNWRDFLLLTLACFGLILADYLLQGFNDYLVGKQNELYYVTLRQKITWHLYRDQLSHPVAQVQNRLTNDLVQNMENYLEAFMEIIGGVTVLVAVIILLLALHWSLLLTIMAMVAVSLLLPKLLEKPMQKATLRISESNRKYLDSLGKWISGLAELRRYLAGEKLFSVTSKAGRKLEDSNVRQTAVMQELTVINGFVSTVFSTILLILAGYLIQQKLVVFGVIVAVDNCSLYLTMGIQLMVGAYGRIKGTKKLNQEIAASALPIVEVKGQNTGTPAAISTHNLSLQFPNGESLHFPDIDVQAGEKILLTGDSGAGKSTLLKLILGQIDASSGTVAFKDDQGNVVKPDMSRVGLYTAGTSPLPGQHYGQCDYVYG</sequence>
<dbReference type="SUPFAM" id="SSF90123">
    <property type="entry name" value="ABC transporter transmembrane region"/>
    <property type="match status" value="1"/>
</dbReference>
<dbReference type="RefSeq" id="WP_317637229.1">
    <property type="nucleotide sequence ID" value="NZ_AP026803.1"/>
</dbReference>
<dbReference type="EMBL" id="AP026803">
    <property type="protein sequence ID" value="BDR60991.1"/>
    <property type="molecule type" value="Genomic_DNA"/>
</dbReference>
<dbReference type="SUPFAM" id="SSF52540">
    <property type="entry name" value="P-loop containing nucleoside triphosphate hydrolases"/>
    <property type="match status" value="1"/>
</dbReference>
<dbReference type="PANTHER" id="PTHR24221:SF654">
    <property type="entry name" value="ATP-BINDING CASSETTE SUB-FAMILY B MEMBER 6"/>
    <property type="match status" value="1"/>
</dbReference>
<evidence type="ECO:0000256" key="4">
    <source>
        <dbReference type="ARBA" id="ARBA00023136"/>
    </source>
</evidence>
<dbReference type="Gene3D" id="1.20.1560.10">
    <property type="entry name" value="ABC transporter type 1, transmembrane domain"/>
    <property type="match status" value="1"/>
</dbReference>
<dbReference type="InterPro" id="IPR011527">
    <property type="entry name" value="ABC1_TM_dom"/>
</dbReference>
<dbReference type="Proteomes" id="UP001321741">
    <property type="component" value="Chromosome"/>
</dbReference>
<protein>
    <recommendedName>
        <fullName evidence="6">ABC transmembrane type-1 domain-containing protein</fullName>
    </recommendedName>
</protein>
<comment type="subcellular location">
    <subcellularLocation>
        <location evidence="1">Cell membrane</location>
        <topology evidence="1">Multi-pass membrane protein</topology>
    </subcellularLocation>
</comment>
<dbReference type="PROSITE" id="PS00675">
    <property type="entry name" value="SIGMA54_INTERACT_1"/>
    <property type="match status" value="1"/>
</dbReference>
<evidence type="ECO:0000313" key="7">
    <source>
        <dbReference type="EMBL" id="BDR60991.1"/>
    </source>
</evidence>
<dbReference type="Pfam" id="PF00005">
    <property type="entry name" value="ABC_tran"/>
    <property type="match status" value="1"/>
</dbReference>
<keyword evidence="4 5" id="KW-0472">Membrane</keyword>
<keyword evidence="8" id="KW-1185">Reference proteome</keyword>
<evidence type="ECO:0000313" key="8">
    <source>
        <dbReference type="Proteomes" id="UP001321741"/>
    </source>
</evidence>
<dbReference type="Gene3D" id="3.40.50.300">
    <property type="entry name" value="P-loop containing nucleotide triphosphate hydrolases"/>
    <property type="match status" value="1"/>
</dbReference>
<keyword evidence="3 5" id="KW-1133">Transmembrane helix</keyword>
<gene>
    <name evidence="7" type="ORF">KIM322_12520</name>
</gene>
<evidence type="ECO:0000256" key="3">
    <source>
        <dbReference type="ARBA" id="ARBA00022989"/>
    </source>
</evidence>
<feature type="transmembrane region" description="Helical" evidence="5">
    <location>
        <begin position="235"/>
        <end position="256"/>
    </location>
</feature>
<feature type="transmembrane region" description="Helical" evidence="5">
    <location>
        <begin position="50"/>
        <end position="67"/>
    </location>
</feature>
<dbReference type="PANTHER" id="PTHR24221">
    <property type="entry name" value="ATP-BINDING CASSETTE SUB-FAMILY B"/>
    <property type="match status" value="1"/>
</dbReference>
<dbReference type="InterPro" id="IPR003439">
    <property type="entry name" value="ABC_transporter-like_ATP-bd"/>
</dbReference>
<feature type="domain" description="ABC transmembrane type-1" evidence="6">
    <location>
        <begin position="23"/>
        <end position="292"/>
    </location>
</feature>
<name>A0ABM8BI70_9LACO</name>
<evidence type="ECO:0000256" key="1">
    <source>
        <dbReference type="ARBA" id="ARBA00004651"/>
    </source>
</evidence>
<feature type="transmembrane region" description="Helical" evidence="5">
    <location>
        <begin position="12"/>
        <end position="30"/>
    </location>
</feature>
<keyword evidence="2 5" id="KW-0812">Transmembrane</keyword>